<dbReference type="Proteomes" id="UP001144673">
    <property type="component" value="Chromosome 6"/>
</dbReference>
<keyword evidence="3" id="KW-1185">Reference proteome</keyword>
<comment type="caution">
    <text evidence="2">The sequence shown here is derived from an EMBL/GenBank/DDBJ whole genome shotgun (WGS) entry which is preliminary data.</text>
</comment>
<sequence>MSTSPSGERTIWGTVAIPASPEIGATQIESRDDGWLNEAELLSNADLSMQLDAIHIAEQEDRSKPEIGNSTGSTGGGKKKKKQKITLMSTGGRRGF</sequence>
<dbReference type="RefSeq" id="XP_056055853.1">
    <property type="nucleotide sequence ID" value="XM_056198957.1"/>
</dbReference>
<gene>
    <name evidence="2" type="ORF">LMH87_000960</name>
</gene>
<organism evidence="2 3">
    <name type="scientific">Akanthomyces muscarius</name>
    <name type="common">Entomopathogenic fungus</name>
    <name type="synonym">Lecanicillium muscarium</name>
    <dbReference type="NCBI Taxonomy" id="2231603"/>
    <lineage>
        <taxon>Eukaryota</taxon>
        <taxon>Fungi</taxon>
        <taxon>Dikarya</taxon>
        <taxon>Ascomycota</taxon>
        <taxon>Pezizomycotina</taxon>
        <taxon>Sordariomycetes</taxon>
        <taxon>Hypocreomycetidae</taxon>
        <taxon>Hypocreales</taxon>
        <taxon>Cordycipitaceae</taxon>
        <taxon>Akanthomyces</taxon>
    </lineage>
</organism>
<dbReference type="GeneID" id="80888119"/>
<proteinExistence type="predicted"/>
<dbReference type="EMBL" id="JAJHUN010000007">
    <property type="protein sequence ID" value="KAJ4155729.1"/>
    <property type="molecule type" value="Genomic_DNA"/>
</dbReference>
<accession>A0A9W8QFK3</accession>
<feature type="region of interest" description="Disordered" evidence="1">
    <location>
        <begin position="58"/>
        <end position="96"/>
    </location>
</feature>
<evidence type="ECO:0000256" key="1">
    <source>
        <dbReference type="SAM" id="MobiDB-lite"/>
    </source>
</evidence>
<evidence type="ECO:0000313" key="2">
    <source>
        <dbReference type="EMBL" id="KAJ4155729.1"/>
    </source>
</evidence>
<dbReference type="AlphaFoldDB" id="A0A9W8QFK3"/>
<dbReference type="KEGG" id="amus:LMH87_000960"/>
<evidence type="ECO:0000313" key="3">
    <source>
        <dbReference type="Proteomes" id="UP001144673"/>
    </source>
</evidence>
<name>A0A9W8QFK3_AKAMU</name>
<reference evidence="2" key="1">
    <citation type="journal article" date="2023" name="Access Microbiol">
        <title>De-novo genome assembly for Akanthomyces muscarius, a biocontrol agent of insect agricultural pests.</title>
        <authorList>
            <person name="Erdos Z."/>
            <person name="Studholme D.J."/>
            <person name="Raymond B."/>
            <person name="Sharma M."/>
        </authorList>
    </citation>
    <scope>NUCLEOTIDE SEQUENCE</scope>
    <source>
        <strain evidence="2">Ve6</strain>
    </source>
</reference>
<protein>
    <submittedName>
        <fullName evidence="2">Uncharacterized protein</fullName>
    </submittedName>
</protein>